<dbReference type="CDD" id="cd07938">
    <property type="entry name" value="DRE_TIM_HMGL"/>
    <property type="match status" value="1"/>
</dbReference>
<dbReference type="SUPFAM" id="SSF51569">
    <property type="entry name" value="Aldolase"/>
    <property type="match status" value="1"/>
</dbReference>
<protein>
    <submittedName>
        <fullName evidence="5">Hydroxymethylglutaryl-CoA lyase</fullName>
    </submittedName>
</protein>
<dbReference type="EMBL" id="JACCEM010000001">
    <property type="protein sequence ID" value="NYT48139.1"/>
    <property type="molecule type" value="Genomic_DNA"/>
</dbReference>
<comment type="caution">
    <text evidence="5">The sequence shown here is derived from an EMBL/GenBank/DDBJ whole genome shotgun (WGS) entry which is preliminary data.</text>
</comment>
<comment type="similarity">
    <text evidence="1">Belongs to the HMG-CoA lyase family.</text>
</comment>
<gene>
    <name evidence="5" type="ORF">H0A72_02340</name>
</gene>
<dbReference type="AlphaFoldDB" id="A0A853FVJ2"/>
<dbReference type="InterPro" id="IPR000891">
    <property type="entry name" value="PYR_CT"/>
</dbReference>
<dbReference type="RefSeq" id="WP_180153431.1">
    <property type="nucleotide sequence ID" value="NZ_JACCEM010000001.1"/>
</dbReference>
<keyword evidence="6" id="KW-1185">Reference proteome</keyword>
<dbReference type="Gene3D" id="3.20.20.70">
    <property type="entry name" value="Aldolase class I"/>
    <property type="match status" value="1"/>
</dbReference>
<dbReference type="GO" id="GO:0046951">
    <property type="term" value="P:ketone body biosynthetic process"/>
    <property type="evidence" value="ECO:0007669"/>
    <property type="project" value="TreeGrafter"/>
</dbReference>
<dbReference type="GO" id="GO:0004419">
    <property type="term" value="F:hydroxymethylglutaryl-CoA lyase activity"/>
    <property type="evidence" value="ECO:0007669"/>
    <property type="project" value="TreeGrafter"/>
</dbReference>
<evidence type="ECO:0000256" key="2">
    <source>
        <dbReference type="ARBA" id="ARBA00022723"/>
    </source>
</evidence>
<dbReference type="GO" id="GO:0006552">
    <property type="term" value="P:L-leucine catabolic process"/>
    <property type="evidence" value="ECO:0007669"/>
    <property type="project" value="TreeGrafter"/>
</dbReference>
<evidence type="ECO:0000259" key="4">
    <source>
        <dbReference type="PROSITE" id="PS50991"/>
    </source>
</evidence>
<dbReference type="Pfam" id="PF00682">
    <property type="entry name" value="HMGL-like"/>
    <property type="match status" value="1"/>
</dbReference>
<dbReference type="NCBIfam" id="NF004283">
    <property type="entry name" value="PRK05692.1"/>
    <property type="match status" value="1"/>
</dbReference>
<reference evidence="5 6" key="1">
    <citation type="submission" date="2020-07" db="EMBL/GenBank/DDBJ databases">
        <title>Taxonomic revisions and descriptions of new bacterial species based on genomic comparisons in the high-G+C-content subgroup of the family Alcaligenaceae.</title>
        <authorList>
            <person name="Szabo A."/>
            <person name="Felfoldi T."/>
        </authorList>
    </citation>
    <scope>NUCLEOTIDE SEQUENCE [LARGE SCALE GENOMIC DNA]</scope>
    <source>
        <strain evidence="5 6">LMG 24012</strain>
    </source>
</reference>
<accession>A0A853FVJ2</accession>
<dbReference type="PANTHER" id="PTHR42738">
    <property type="entry name" value="HYDROXYMETHYLGLUTARYL-COA LYASE"/>
    <property type="match status" value="1"/>
</dbReference>
<sequence>MSPHPNAPEVLVREVGLRDGIQGLATIGTEDKLAWLAREADAGIPAFELTSFVPAHVLPQFFDAEDLVARGKRQCKAALSALVLNDKGARRALASGVDGIVFVISASAAHSAKNARTTPEDALAAVRQLIASLRSLPGRPRITGAIATAFGCTYQGAISPELVLSLAEGLAAAGVDELSLGDTVGFAGPRQVRELFTRLRNELGGLPLGAHFHDTRGMGMANVLAALDAGATRFDASLGGLGGCPFAPGATGNIATEDLCFLLDEYGVDTGVDLEKLLAVRRWLAQLLPHEPLHGALSRAGLPRAVHS</sequence>
<dbReference type="GO" id="GO:0046872">
    <property type="term" value="F:metal ion binding"/>
    <property type="evidence" value="ECO:0007669"/>
    <property type="project" value="UniProtKB-KW"/>
</dbReference>
<name>A0A853FVJ2_9BURK</name>
<feature type="domain" description="Pyruvate carboxyltransferase" evidence="4">
    <location>
        <begin position="10"/>
        <end position="278"/>
    </location>
</feature>
<proteinExistence type="inferred from homology"/>
<dbReference type="PANTHER" id="PTHR42738:SF7">
    <property type="entry name" value="HYDROXYMETHYLGLUTARYL-COA LYASE"/>
    <property type="match status" value="1"/>
</dbReference>
<keyword evidence="3 5" id="KW-0456">Lyase</keyword>
<evidence type="ECO:0000256" key="3">
    <source>
        <dbReference type="ARBA" id="ARBA00023239"/>
    </source>
</evidence>
<evidence type="ECO:0000313" key="5">
    <source>
        <dbReference type="EMBL" id="NYT48139.1"/>
    </source>
</evidence>
<keyword evidence="2" id="KW-0479">Metal-binding</keyword>
<dbReference type="Proteomes" id="UP000559809">
    <property type="component" value="Unassembled WGS sequence"/>
</dbReference>
<dbReference type="PROSITE" id="PS50991">
    <property type="entry name" value="PYR_CT"/>
    <property type="match status" value="1"/>
</dbReference>
<dbReference type="InterPro" id="IPR043594">
    <property type="entry name" value="HMGL"/>
</dbReference>
<organism evidence="5 6">
    <name type="scientific">Parapusillimonas granuli</name>
    <dbReference type="NCBI Taxonomy" id="380911"/>
    <lineage>
        <taxon>Bacteria</taxon>
        <taxon>Pseudomonadati</taxon>
        <taxon>Pseudomonadota</taxon>
        <taxon>Betaproteobacteria</taxon>
        <taxon>Burkholderiales</taxon>
        <taxon>Alcaligenaceae</taxon>
        <taxon>Parapusillimonas</taxon>
    </lineage>
</organism>
<evidence type="ECO:0000313" key="6">
    <source>
        <dbReference type="Proteomes" id="UP000559809"/>
    </source>
</evidence>
<dbReference type="InterPro" id="IPR013785">
    <property type="entry name" value="Aldolase_TIM"/>
</dbReference>
<evidence type="ECO:0000256" key="1">
    <source>
        <dbReference type="ARBA" id="ARBA00009405"/>
    </source>
</evidence>